<evidence type="ECO:0008006" key="2">
    <source>
        <dbReference type="Google" id="ProtNLM"/>
    </source>
</evidence>
<reference evidence="1" key="1">
    <citation type="submission" date="2018-06" db="EMBL/GenBank/DDBJ databases">
        <authorList>
            <person name="Zhirakovskaya E."/>
        </authorList>
    </citation>
    <scope>NUCLEOTIDE SEQUENCE</scope>
</reference>
<organism evidence="1">
    <name type="scientific">hydrothermal vent metagenome</name>
    <dbReference type="NCBI Taxonomy" id="652676"/>
    <lineage>
        <taxon>unclassified sequences</taxon>
        <taxon>metagenomes</taxon>
        <taxon>ecological metagenomes</taxon>
    </lineage>
</organism>
<proteinExistence type="predicted"/>
<accession>A0A3B1BWP1</accession>
<name>A0A3B1BWP1_9ZZZZ</name>
<dbReference type="Pfam" id="PF12974">
    <property type="entry name" value="Phosphonate-bd"/>
    <property type="match status" value="1"/>
</dbReference>
<dbReference type="AlphaFoldDB" id="A0A3B1BWP1"/>
<sequence length="270" mass="30972">MKIMDIIGYVFLLLISKHLLASEPIIFSTAPTHSSEKTIEMYQPLLNYLSEEIGRPVIMKMAVNFTDYNIKMQHNKYDFLFDGPQFVNWRMLKFGHEPLVRLPGSIKIVIISKTSKNINAMKDLIGKRVCTFPSPNLLTMIFLDNFQNPMRQPIMVPARGFKGIEACLENPSSVAAVLRDKLWNKIKDKDGLMVLYAPAHAYPERTFSISKGIDLLTRQKIKNALLNNRGKEAAKNIFAVFKRKKFIESTEDEYKGAAKLLQPIWGYELR</sequence>
<dbReference type="Gene3D" id="3.40.190.10">
    <property type="entry name" value="Periplasmic binding protein-like II"/>
    <property type="match status" value="1"/>
</dbReference>
<gene>
    <name evidence="1" type="ORF">MNBD_GAMMA25-115</name>
</gene>
<protein>
    <recommendedName>
        <fullName evidence="2">Phosphate/phosphite/phosphonate ABC transporter substrate-binding protein</fullName>
    </recommendedName>
</protein>
<dbReference type="SUPFAM" id="SSF53850">
    <property type="entry name" value="Periplasmic binding protein-like II"/>
    <property type="match status" value="1"/>
</dbReference>
<evidence type="ECO:0000313" key="1">
    <source>
        <dbReference type="EMBL" id="VAX09047.1"/>
    </source>
</evidence>
<dbReference type="EMBL" id="UOFY01000031">
    <property type="protein sequence ID" value="VAX09047.1"/>
    <property type="molecule type" value="Genomic_DNA"/>
</dbReference>